<dbReference type="EMBL" id="HBHU01005050">
    <property type="protein sequence ID" value="CAE0016895.1"/>
    <property type="molecule type" value="Transcribed_RNA"/>
</dbReference>
<reference evidence="1" key="1">
    <citation type="submission" date="2021-01" db="EMBL/GenBank/DDBJ databases">
        <authorList>
            <person name="Corre E."/>
            <person name="Pelletier E."/>
            <person name="Niang G."/>
            <person name="Scheremetjew M."/>
            <person name="Finn R."/>
            <person name="Kale V."/>
            <person name="Holt S."/>
            <person name="Cochrane G."/>
            <person name="Meng A."/>
            <person name="Brown T."/>
            <person name="Cohen L."/>
        </authorList>
    </citation>
    <scope>NUCLEOTIDE SEQUENCE</scope>
    <source>
        <strain evidence="1">RCC856</strain>
    </source>
</reference>
<accession>A0A7S2Z1M8</accession>
<evidence type="ECO:0000313" key="1">
    <source>
        <dbReference type="EMBL" id="CAE0016895.1"/>
    </source>
</evidence>
<dbReference type="AlphaFoldDB" id="A0A7S2Z1M8"/>
<protein>
    <submittedName>
        <fullName evidence="1">Uncharacterized protein</fullName>
    </submittedName>
</protein>
<organism evidence="1">
    <name type="scientific">Chloropicon laureae</name>
    <dbReference type="NCBI Taxonomy" id="464258"/>
    <lineage>
        <taxon>Eukaryota</taxon>
        <taxon>Viridiplantae</taxon>
        <taxon>Chlorophyta</taxon>
        <taxon>Chloropicophyceae</taxon>
        <taxon>Chloropicales</taxon>
        <taxon>Chloropicaceae</taxon>
        <taxon>Chloropicon</taxon>
    </lineage>
</organism>
<name>A0A7S2Z1M8_9CHLO</name>
<sequence>MLEMQIGGVEGDGASAWHTVRAVITKGGSFCWFSQLIATPSGLEGPLMPDGSIAIEGGKGFSVEPAEAPHFDLVESGSWGRSKKRHKFRAMTVEESVDWILLFKDYSSQT</sequence>
<proteinExistence type="predicted"/>
<gene>
    <name evidence="1" type="ORF">CLAU1311_LOCUS3262</name>
</gene>